<dbReference type="NCBIfam" id="TIGR04183">
    <property type="entry name" value="Por_Secre_tail"/>
    <property type="match status" value="1"/>
</dbReference>
<sequence>MQKFTLRNRLLAVSFSLSVCVGSSLHAQNIAGDNNSNAVRIERNETTHLPKTIYFSAPATYKLDQAQQVFNQYLDLGQSTTLQLISTQKPPSGIVIQRYAQWYQGIKVDKASVVIAAKNGVINLLTANVYKPTQATSVTPAINEATALNAALDFTGAQKYMWQDARAEKFLQKIAKTSDTSYFPKGTLVWIEGRGTGGSRDGQLHLAYCFNIYAKQPLSRNLVYVDAQTGKVIFQDALLKHTAATGASLYSGTVGFQTELDAGSGDYILYDVSRGDGIITATYGNSNDPNNLMLPANTTTSWTPADQAIDAHWGATKVFDYWYNVQNRYSIDGMGMEIISGVNYDTLYDNAFWNGAMMSYGDGSGVANGGFSPLTSMDVCAHEMGHGICQYTANLDYYAESGAMNESLSDIWGAVIENWSNPHENDAQAKETWEIGEEIGATPMRSMANPKQHGQPDTYGGANWVNVNNCGTYDNCGVHTNSGIGNHWFYLISQGGNGINDLNNSFFVNAIGITKAADIVYTAESVLQSNAQYADFRSMTIAAAQYLYGTCSPEEESVTRAWYAVGVGSNFVPCTPQLSFGNPVTEINENNNSTACPSSKIVNIPLKIEGPAIAGGTANVTVSVVNPGNAVNGVDYVLSNNTFTFGPSSPITQNAQLTVYDNGSVDTSKSLVLGFTITANGSNLSAGVVKRDSVIIVNDDHAPEVGGDETHTVGLGGAATSNLTSPFASAAKTARTQYVITVAEMQAAGMRPGVPVVSAAFNVTQKNSTIPFSSYTVKMKNTTQNPNDMQSGFIPGAFTTVYSGSFSTVTGWNTISFTNNFTWDGVSNVGVEICFNNTTSGSNNDQVAAVATAATVTAFNSATFGSGACSLPYSTGKYSTARPLFRFVQTVPPSPVEATANSDRSWDVHTGQHVYFYSTADAELIAGVDSTSADLGCTAAAVTVAGNGFTTVNVAGTSINRSVKEFSVTPTTGTGAGYKGTFFFLNTELNGMNPASLWLVRTSAASDTAITASNTDFVMPTSLVQGQTFTGFRGNFTGFGRYFLTDNGPLAVNNLVKGNNSIQVKNNPFTNVIHVGYNYQAADNAQISLTDISGKTLYKGQQHMNAGGNSFDIDLSHLSLAPGYYMLQITTSKEVSVHKMLHD</sequence>
<evidence type="ECO:0008006" key="16">
    <source>
        <dbReference type="Google" id="ProtNLM"/>
    </source>
</evidence>
<dbReference type="Pfam" id="PF02868">
    <property type="entry name" value="Peptidase_M4_C"/>
    <property type="match status" value="1"/>
</dbReference>
<dbReference type="SUPFAM" id="SSF141072">
    <property type="entry name" value="CalX-like"/>
    <property type="match status" value="1"/>
</dbReference>
<dbReference type="Gene3D" id="3.10.450.490">
    <property type="match status" value="1"/>
</dbReference>
<keyword evidence="5" id="KW-0378">Hydrolase</keyword>
<dbReference type="InterPro" id="IPR011096">
    <property type="entry name" value="FTP_domain"/>
</dbReference>
<protein>
    <recommendedName>
        <fullName evidence="16">Peptidase M4</fullName>
    </recommendedName>
</protein>
<comment type="caution">
    <text evidence="14">The sequence shown here is derived from an EMBL/GenBank/DDBJ whole genome shotgun (WGS) entry which is preliminary data.</text>
</comment>
<proteinExistence type="inferred from homology"/>
<dbReference type="Gene3D" id="2.60.40.2030">
    <property type="match status" value="1"/>
</dbReference>
<evidence type="ECO:0000256" key="8">
    <source>
        <dbReference type="PIRSR" id="PIRSR623612-1"/>
    </source>
</evidence>
<keyword evidence="4 9" id="KW-0732">Signal</keyword>
<dbReference type="Pfam" id="PF18962">
    <property type="entry name" value="Por_Secre_tail"/>
    <property type="match status" value="1"/>
</dbReference>
<keyword evidence="15" id="KW-1185">Reference proteome</keyword>
<dbReference type="OrthoDB" id="291295at2"/>
<dbReference type="InterPro" id="IPR027268">
    <property type="entry name" value="Peptidase_M4/M1_CTD_sf"/>
</dbReference>
<dbReference type="GO" id="GO:0006508">
    <property type="term" value="P:proteolysis"/>
    <property type="evidence" value="ECO:0007669"/>
    <property type="project" value="UniProtKB-KW"/>
</dbReference>
<feature type="active site" evidence="8">
    <location>
        <position position="383"/>
    </location>
</feature>
<evidence type="ECO:0000256" key="5">
    <source>
        <dbReference type="ARBA" id="ARBA00022801"/>
    </source>
</evidence>
<comment type="similarity">
    <text evidence="1">Belongs to the peptidase M4 family.</text>
</comment>
<accession>A0A2W2B4F6</accession>
<evidence type="ECO:0000313" key="14">
    <source>
        <dbReference type="EMBL" id="PZF71149.1"/>
    </source>
</evidence>
<dbReference type="GO" id="GO:0004222">
    <property type="term" value="F:metalloendopeptidase activity"/>
    <property type="evidence" value="ECO:0007669"/>
    <property type="project" value="InterPro"/>
</dbReference>
<dbReference type="CDD" id="cd09597">
    <property type="entry name" value="M4_TLP"/>
    <property type="match status" value="1"/>
</dbReference>
<evidence type="ECO:0000256" key="6">
    <source>
        <dbReference type="ARBA" id="ARBA00022833"/>
    </source>
</evidence>
<evidence type="ECO:0000259" key="10">
    <source>
        <dbReference type="Pfam" id="PF01447"/>
    </source>
</evidence>
<keyword evidence="3" id="KW-0479">Metal-binding</keyword>
<keyword evidence="6" id="KW-0862">Zinc</keyword>
<feature type="domain" description="Peptidase M4" evidence="10">
    <location>
        <begin position="244"/>
        <end position="389"/>
    </location>
</feature>
<evidence type="ECO:0000256" key="4">
    <source>
        <dbReference type="ARBA" id="ARBA00022729"/>
    </source>
</evidence>
<evidence type="ECO:0000259" key="12">
    <source>
        <dbReference type="Pfam" id="PF07504"/>
    </source>
</evidence>
<feature type="signal peptide" evidence="9">
    <location>
        <begin position="1"/>
        <end position="27"/>
    </location>
</feature>
<dbReference type="InterPro" id="IPR001570">
    <property type="entry name" value="Peptidase_M4_C_domain"/>
</dbReference>
<dbReference type="PANTHER" id="PTHR33794">
    <property type="entry name" value="BACILLOLYSIN"/>
    <property type="match status" value="1"/>
</dbReference>
<dbReference type="RefSeq" id="WP_111000617.1">
    <property type="nucleotide sequence ID" value="NZ_QKTW01000026.1"/>
</dbReference>
<dbReference type="InterPro" id="IPR013856">
    <property type="entry name" value="Peptidase_M4_domain"/>
</dbReference>
<dbReference type="InterPro" id="IPR038081">
    <property type="entry name" value="CalX-like_sf"/>
</dbReference>
<dbReference type="EMBL" id="QKTW01000026">
    <property type="protein sequence ID" value="PZF71149.1"/>
    <property type="molecule type" value="Genomic_DNA"/>
</dbReference>
<dbReference type="InterPro" id="IPR023612">
    <property type="entry name" value="Peptidase_M4"/>
</dbReference>
<evidence type="ECO:0000256" key="3">
    <source>
        <dbReference type="ARBA" id="ARBA00022723"/>
    </source>
</evidence>
<keyword evidence="7" id="KW-0482">Metalloprotease</keyword>
<feature type="domain" description="FTP" evidence="12">
    <location>
        <begin position="81"/>
        <end position="123"/>
    </location>
</feature>
<dbReference type="Pfam" id="PF01447">
    <property type="entry name" value="Peptidase_M4"/>
    <property type="match status" value="1"/>
</dbReference>
<feature type="domain" description="Secretion system C-terminal sorting" evidence="13">
    <location>
        <begin position="1067"/>
        <end position="1140"/>
    </location>
</feature>
<dbReference type="InterPro" id="IPR026444">
    <property type="entry name" value="Secre_tail"/>
</dbReference>
<dbReference type="Gene3D" id="3.10.170.10">
    <property type="match status" value="1"/>
</dbReference>
<dbReference type="InterPro" id="IPR050728">
    <property type="entry name" value="Zinc_Metalloprotease_M4"/>
</dbReference>
<reference evidence="14 15" key="1">
    <citation type="submission" date="2018-06" db="EMBL/GenBank/DDBJ databases">
        <title>Mucibacter soli gen. nov., sp. nov., a new member of the family Chitinophagaceae producing mucin.</title>
        <authorList>
            <person name="Kim M.-K."/>
            <person name="Park S."/>
            <person name="Kim T.-S."/>
            <person name="Joung Y."/>
            <person name="Han J.-H."/>
            <person name="Kim S.B."/>
        </authorList>
    </citation>
    <scope>NUCLEOTIDE SEQUENCE [LARGE SCALE GENOMIC DNA]</scope>
    <source>
        <strain evidence="14 15">R1-15</strain>
    </source>
</reference>
<dbReference type="SUPFAM" id="SSF55486">
    <property type="entry name" value="Metalloproteases ('zincins'), catalytic domain"/>
    <property type="match status" value="1"/>
</dbReference>
<name>A0A2W2B4F6_9BACT</name>
<dbReference type="PANTHER" id="PTHR33794:SF1">
    <property type="entry name" value="BACILLOLYSIN"/>
    <property type="match status" value="1"/>
</dbReference>
<gene>
    <name evidence="14" type="ORF">DN068_19425</name>
</gene>
<evidence type="ECO:0000259" key="13">
    <source>
        <dbReference type="Pfam" id="PF18962"/>
    </source>
</evidence>
<evidence type="ECO:0000256" key="1">
    <source>
        <dbReference type="ARBA" id="ARBA00009388"/>
    </source>
</evidence>
<evidence type="ECO:0000256" key="7">
    <source>
        <dbReference type="ARBA" id="ARBA00023049"/>
    </source>
</evidence>
<dbReference type="AlphaFoldDB" id="A0A2W2B4F6"/>
<dbReference type="PRINTS" id="PR00730">
    <property type="entry name" value="THERMOLYSIN"/>
</dbReference>
<dbReference type="Proteomes" id="UP000248745">
    <property type="component" value="Unassembled WGS sequence"/>
</dbReference>
<evidence type="ECO:0000313" key="15">
    <source>
        <dbReference type="Proteomes" id="UP000248745"/>
    </source>
</evidence>
<dbReference type="GO" id="GO:0046872">
    <property type="term" value="F:metal ion binding"/>
    <property type="evidence" value="ECO:0007669"/>
    <property type="project" value="UniProtKB-KW"/>
</dbReference>
<evidence type="ECO:0000256" key="2">
    <source>
        <dbReference type="ARBA" id="ARBA00022670"/>
    </source>
</evidence>
<feature type="chain" id="PRO_5015990305" description="Peptidase M4" evidence="9">
    <location>
        <begin position="28"/>
        <end position="1143"/>
    </location>
</feature>
<dbReference type="Pfam" id="PF07504">
    <property type="entry name" value="FTP"/>
    <property type="match status" value="1"/>
</dbReference>
<evidence type="ECO:0000256" key="9">
    <source>
        <dbReference type="SAM" id="SignalP"/>
    </source>
</evidence>
<keyword evidence="2" id="KW-0645">Protease</keyword>
<organism evidence="14 15">
    <name type="scientific">Taibaiella soli</name>
    <dbReference type="NCBI Taxonomy" id="1649169"/>
    <lineage>
        <taxon>Bacteria</taxon>
        <taxon>Pseudomonadati</taxon>
        <taxon>Bacteroidota</taxon>
        <taxon>Chitinophagia</taxon>
        <taxon>Chitinophagales</taxon>
        <taxon>Chitinophagaceae</taxon>
        <taxon>Taibaiella</taxon>
    </lineage>
</organism>
<evidence type="ECO:0000259" key="11">
    <source>
        <dbReference type="Pfam" id="PF02868"/>
    </source>
</evidence>
<feature type="domain" description="Peptidase M4 C-terminal" evidence="11">
    <location>
        <begin position="393"/>
        <end position="567"/>
    </location>
</feature>
<dbReference type="Gene3D" id="1.10.390.10">
    <property type="entry name" value="Neutral Protease Domain 2"/>
    <property type="match status" value="1"/>
</dbReference>
<feature type="active site" description="Proton donor" evidence="8">
    <location>
        <position position="479"/>
    </location>
</feature>